<dbReference type="EMBL" id="KZ994355">
    <property type="protein sequence ID" value="RKO93146.1"/>
    <property type="molecule type" value="Genomic_DNA"/>
</dbReference>
<dbReference type="AlphaFoldDB" id="A0A4P9WQJ3"/>
<evidence type="ECO:0000313" key="3">
    <source>
        <dbReference type="Proteomes" id="UP000269721"/>
    </source>
</evidence>
<accession>A0A4P9WQJ3</accession>
<keyword evidence="3" id="KW-1185">Reference proteome</keyword>
<name>A0A4P9WQJ3_9FUNG</name>
<proteinExistence type="predicted"/>
<reference evidence="3" key="1">
    <citation type="journal article" date="2018" name="Nat. Microbiol.">
        <title>Leveraging single-cell genomics to expand the fungal tree of life.</title>
        <authorList>
            <person name="Ahrendt S.R."/>
            <person name="Quandt C.A."/>
            <person name="Ciobanu D."/>
            <person name="Clum A."/>
            <person name="Salamov A."/>
            <person name="Andreopoulos B."/>
            <person name="Cheng J.F."/>
            <person name="Woyke T."/>
            <person name="Pelin A."/>
            <person name="Henrissat B."/>
            <person name="Reynolds N.K."/>
            <person name="Benny G.L."/>
            <person name="Smith M.E."/>
            <person name="James T.Y."/>
            <person name="Grigoriev I.V."/>
        </authorList>
    </citation>
    <scope>NUCLEOTIDE SEQUENCE [LARGE SCALE GENOMIC DNA]</scope>
</reference>
<feature type="non-terminal residue" evidence="2">
    <location>
        <position position="1"/>
    </location>
</feature>
<dbReference type="Proteomes" id="UP000269721">
    <property type="component" value="Unassembled WGS sequence"/>
</dbReference>
<evidence type="ECO:0000313" key="2">
    <source>
        <dbReference type="EMBL" id="RKO93146.1"/>
    </source>
</evidence>
<feature type="region of interest" description="Disordered" evidence="1">
    <location>
        <begin position="135"/>
        <end position="159"/>
    </location>
</feature>
<protein>
    <submittedName>
        <fullName evidence="2">Uncharacterized protein</fullName>
    </submittedName>
</protein>
<sequence>HRILAGRRSKGYKAVVTQASDVCAIGSRSSQKTTLKLFLSWNQHATPRWGGAHKQALMTPLLTSLHDGKIYRWTPRCESRDFQAAVSSTFGKVDEWRKSTADKRANTLAGNGSCSSATEAEVQCLTLRGSAHLQGAKNAANRHGPHQQAAWQSREVNEPPHKQLKRFAIPAGASQSSANRTQQVTAPSRQTFQCCRRPYSKRYSHVRSATIATAPPAPTPPINNGPSCPQPIAQGLTTYPEYIRHYNNGNHFPENLYPTVSIVQHSSLLMLADMAHSLEYPSPLMAPRIYLLKPSSVMPPRIYHSYPPPTMPPGSYLKLQPPRLPSHIMHLHAWPEHLNIFLQGRDCSRLTTQPSPYFIPMPTFVLVPAFNPYTQAPHDNNSSPAFRGLRIEAHWNKSTSAHFHRHLSARLLKRPAGPRFSPVQVQLSPLQYYSSTSPMLSHGGPPRHSGQLPLTIDLENEDRESLIDDWWDSSPCPVMALERSGVEDCLAPLEEKFTDVHKMALMITEKKKAKEEAAVNEPVVLTMGNSVNLHKLGKGVGGGEATGQEE</sequence>
<organism evidence="2 3">
    <name type="scientific">Blyttiomyces helicus</name>
    <dbReference type="NCBI Taxonomy" id="388810"/>
    <lineage>
        <taxon>Eukaryota</taxon>
        <taxon>Fungi</taxon>
        <taxon>Fungi incertae sedis</taxon>
        <taxon>Chytridiomycota</taxon>
        <taxon>Chytridiomycota incertae sedis</taxon>
        <taxon>Chytridiomycetes</taxon>
        <taxon>Chytridiomycetes incertae sedis</taxon>
        <taxon>Blyttiomyces</taxon>
    </lineage>
</organism>
<evidence type="ECO:0000256" key="1">
    <source>
        <dbReference type="SAM" id="MobiDB-lite"/>
    </source>
</evidence>
<gene>
    <name evidence="2" type="ORF">BDK51DRAFT_25822</name>
</gene>